<accession>A0ABS1VXY2</accession>
<proteinExistence type="predicted"/>
<dbReference type="Proteomes" id="UP000598996">
    <property type="component" value="Unassembled WGS sequence"/>
</dbReference>
<feature type="transmembrane region" description="Helical" evidence="2">
    <location>
        <begin position="13"/>
        <end position="31"/>
    </location>
</feature>
<evidence type="ECO:0000313" key="4">
    <source>
        <dbReference type="Proteomes" id="UP000598996"/>
    </source>
</evidence>
<protein>
    <submittedName>
        <fullName evidence="3">Uncharacterized protein</fullName>
    </submittedName>
</protein>
<comment type="caution">
    <text evidence="3">The sequence shown here is derived from an EMBL/GenBank/DDBJ whole genome shotgun (WGS) entry which is preliminary data.</text>
</comment>
<evidence type="ECO:0000256" key="1">
    <source>
        <dbReference type="SAM" id="MobiDB-lite"/>
    </source>
</evidence>
<evidence type="ECO:0000313" key="3">
    <source>
        <dbReference type="EMBL" id="MBL7259356.1"/>
    </source>
</evidence>
<feature type="compositionally biased region" description="Low complexity" evidence="1">
    <location>
        <begin position="91"/>
        <end position="106"/>
    </location>
</feature>
<dbReference type="EMBL" id="JAENHO010000011">
    <property type="protein sequence ID" value="MBL7259356.1"/>
    <property type="molecule type" value="Genomic_DNA"/>
</dbReference>
<keyword evidence="4" id="KW-1185">Reference proteome</keyword>
<reference evidence="3 4" key="1">
    <citation type="submission" date="2021-01" db="EMBL/GenBank/DDBJ databases">
        <title>Actinoplanes sp. nov. LDG1-01 isolated from lichen.</title>
        <authorList>
            <person name="Saeng-In P."/>
            <person name="Phongsopitanun W."/>
            <person name="Kanchanasin P."/>
            <person name="Yuki M."/>
            <person name="Kudo T."/>
            <person name="Ohkuma M."/>
            <person name="Tanasupawat S."/>
        </authorList>
    </citation>
    <scope>NUCLEOTIDE SEQUENCE [LARGE SCALE GENOMIC DNA]</scope>
    <source>
        <strain evidence="3 4">LDG1-01</strain>
    </source>
</reference>
<name>A0ABS1VXY2_9ACTN</name>
<keyword evidence="2" id="KW-0472">Membrane</keyword>
<keyword evidence="2" id="KW-0812">Transmembrane</keyword>
<sequence>MSPGGTDASLLELVVGFVVAVLLIAVITMVLRRRGGRQDLLGTQMREMEARAAAAASPSADTRLRDAATQIADARLRETATQIADTSPPEAASRASAASDALRSDAPGTPLAAGFPDAVAGDGSTGDATEPPDGLSLGHDAMADAYAWLRIAALVEAGQREQAVELLSTTMTISADEAELLVDGLTEAGGERRPG</sequence>
<feature type="region of interest" description="Disordered" evidence="1">
    <location>
        <begin position="81"/>
        <end position="136"/>
    </location>
</feature>
<organism evidence="3 4">
    <name type="scientific">Paractinoplanes lichenicola</name>
    <dbReference type="NCBI Taxonomy" id="2802976"/>
    <lineage>
        <taxon>Bacteria</taxon>
        <taxon>Bacillati</taxon>
        <taxon>Actinomycetota</taxon>
        <taxon>Actinomycetes</taxon>
        <taxon>Micromonosporales</taxon>
        <taxon>Micromonosporaceae</taxon>
        <taxon>Paractinoplanes</taxon>
    </lineage>
</organism>
<evidence type="ECO:0000256" key="2">
    <source>
        <dbReference type="SAM" id="Phobius"/>
    </source>
</evidence>
<dbReference type="RefSeq" id="WP_202996062.1">
    <property type="nucleotide sequence ID" value="NZ_JAENHO010000011.1"/>
</dbReference>
<gene>
    <name evidence="3" type="ORF">JKJ07_34080</name>
</gene>
<keyword evidence="2" id="KW-1133">Transmembrane helix</keyword>